<keyword evidence="8" id="KW-1185">Reference proteome</keyword>
<evidence type="ECO:0000256" key="4">
    <source>
        <dbReference type="SAM" id="SignalP"/>
    </source>
</evidence>
<sequence length="494" mass="52860">MYRMRSVAAGLAAAALLLSLPCAVVAAHAGPGRGTGPGCGAEADCGTLRVPLDRENPSAGSTTIAYALVRRRDLSRPAEGTIVPNPGGPGVAVIGHRDYAGQYRHLLDRYDLLLVDPRGVGASDPLRCDSARRSDLSGSRALALEAVRACGDELGARRRYYTTAAAADDIDAVRAHLGIGRLDLLGQSYGTYLMTVYAERHPSHVRSIVLSSAYPLDFDMLGGPAARAMRRSVGLLCRRSGGGCEGDEVLGDLRTMARRVADRPIRHAGGVLDETALASTVYKLASSHADLFGRLPGALRLAVGGDARPLAQLAERVRPLSGSAAGTFSLPMYVAVTCNDYPALWDRAASVRERFRQYASRVARLDPAEYRPFRPQAWIGGIVDLGDFCVRWPDRAAPVRYGVGRLPDVPVLVLSGELDLSTPTEEGLLAAGQYRGAEVIEVPSTGHVAEKDGRASSCVISLETQFLRHWHVADRSCLSRIPPVPVWSPSEVKR</sequence>
<dbReference type="PANTHER" id="PTHR43248:SF29">
    <property type="entry name" value="TRIPEPTIDYL AMINOPEPTIDASE"/>
    <property type="match status" value="1"/>
</dbReference>
<dbReference type="RefSeq" id="WP_262842976.1">
    <property type="nucleotide sequence ID" value="NZ_JANZYP010000014.1"/>
</dbReference>
<evidence type="ECO:0000259" key="5">
    <source>
        <dbReference type="Pfam" id="PF00561"/>
    </source>
</evidence>
<evidence type="ECO:0000313" key="7">
    <source>
        <dbReference type="EMBL" id="MFC4589861.1"/>
    </source>
</evidence>
<dbReference type="InterPro" id="IPR013595">
    <property type="entry name" value="Pept_S33_TAP-like_C"/>
</dbReference>
<comment type="caution">
    <text evidence="7">The sequence shown here is derived from an EMBL/GenBank/DDBJ whole genome shotgun (WGS) entry which is preliminary data.</text>
</comment>
<dbReference type="InterPro" id="IPR029058">
    <property type="entry name" value="AB_hydrolase_fold"/>
</dbReference>
<name>A0ABV9EMV8_9ACTN</name>
<feature type="domain" description="AB hydrolase-1" evidence="5">
    <location>
        <begin position="82"/>
        <end position="217"/>
    </location>
</feature>
<feature type="chain" id="PRO_5045692027" evidence="4">
    <location>
        <begin position="27"/>
        <end position="494"/>
    </location>
</feature>
<dbReference type="Pfam" id="PF08386">
    <property type="entry name" value="Abhydrolase_4"/>
    <property type="match status" value="1"/>
</dbReference>
<dbReference type="Gene3D" id="3.40.50.1820">
    <property type="entry name" value="alpha/beta hydrolase"/>
    <property type="match status" value="2"/>
</dbReference>
<dbReference type="InterPro" id="IPR000073">
    <property type="entry name" value="AB_hydrolase_1"/>
</dbReference>
<dbReference type="Pfam" id="PF00561">
    <property type="entry name" value="Abhydrolase_1"/>
    <property type="match status" value="1"/>
</dbReference>
<comment type="similarity">
    <text evidence="1">Belongs to the peptidase S33 family.</text>
</comment>
<evidence type="ECO:0000259" key="6">
    <source>
        <dbReference type="Pfam" id="PF08386"/>
    </source>
</evidence>
<evidence type="ECO:0000256" key="2">
    <source>
        <dbReference type="ARBA" id="ARBA00022729"/>
    </source>
</evidence>
<dbReference type="Proteomes" id="UP001595891">
    <property type="component" value="Unassembled WGS sequence"/>
</dbReference>
<feature type="signal peptide" evidence="4">
    <location>
        <begin position="1"/>
        <end position="26"/>
    </location>
</feature>
<dbReference type="SUPFAM" id="SSF53474">
    <property type="entry name" value="alpha/beta-Hydrolases"/>
    <property type="match status" value="1"/>
</dbReference>
<dbReference type="EMBL" id="JBHSFN010000018">
    <property type="protein sequence ID" value="MFC4589861.1"/>
    <property type="molecule type" value="Genomic_DNA"/>
</dbReference>
<evidence type="ECO:0000256" key="1">
    <source>
        <dbReference type="ARBA" id="ARBA00010088"/>
    </source>
</evidence>
<dbReference type="PANTHER" id="PTHR43248">
    <property type="entry name" value="2-SUCCINYL-6-HYDROXY-2,4-CYCLOHEXADIENE-1-CARBOXYLATE SYNTHASE"/>
    <property type="match status" value="1"/>
</dbReference>
<keyword evidence="3 7" id="KW-0378">Hydrolase</keyword>
<dbReference type="InterPro" id="IPR051601">
    <property type="entry name" value="Serine_prot/Carboxylest_S33"/>
</dbReference>
<dbReference type="GO" id="GO:0016787">
    <property type="term" value="F:hydrolase activity"/>
    <property type="evidence" value="ECO:0007669"/>
    <property type="project" value="UniProtKB-KW"/>
</dbReference>
<reference evidence="8" key="1">
    <citation type="journal article" date="2019" name="Int. J. Syst. Evol. Microbiol.">
        <title>The Global Catalogue of Microorganisms (GCM) 10K type strain sequencing project: providing services to taxonomists for standard genome sequencing and annotation.</title>
        <authorList>
            <consortium name="The Broad Institute Genomics Platform"/>
            <consortium name="The Broad Institute Genome Sequencing Center for Infectious Disease"/>
            <person name="Wu L."/>
            <person name="Ma J."/>
        </authorList>
    </citation>
    <scope>NUCLEOTIDE SEQUENCE [LARGE SCALE GENOMIC DNA]</scope>
    <source>
        <strain evidence="8">CCUG 49560</strain>
    </source>
</reference>
<gene>
    <name evidence="7" type="ORF">ACFO8L_27485</name>
</gene>
<feature type="domain" description="Peptidase S33 tripeptidyl aminopeptidase-like C-terminal" evidence="6">
    <location>
        <begin position="389"/>
        <end position="472"/>
    </location>
</feature>
<protein>
    <submittedName>
        <fullName evidence="7">Alpha/beta hydrolase</fullName>
    </submittedName>
</protein>
<keyword evidence="2 4" id="KW-0732">Signal</keyword>
<organism evidence="7 8">
    <name type="scientific">Sphaerisporangium corydalis</name>
    <dbReference type="NCBI Taxonomy" id="1441875"/>
    <lineage>
        <taxon>Bacteria</taxon>
        <taxon>Bacillati</taxon>
        <taxon>Actinomycetota</taxon>
        <taxon>Actinomycetes</taxon>
        <taxon>Streptosporangiales</taxon>
        <taxon>Streptosporangiaceae</taxon>
        <taxon>Sphaerisporangium</taxon>
    </lineage>
</organism>
<proteinExistence type="inferred from homology"/>
<accession>A0ABV9EMV8</accession>
<evidence type="ECO:0000313" key="8">
    <source>
        <dbReference type="Proteomes" id="UP001595891"/>
    </source>
</evidence>
<evidence type="ECO:0000256" key="3">
    <source>
        <dbReference type="ARBA" id="ARBA00022801"/>
    </source>
</evidence>